<evidence type="ECO:0000313" key="2">
    <source>
        <dbReference type="EMBL" id="HGQ65182.1"/>
    </source>
</evidence>
<proteinExistence type="predicted"/>
<dbReference type="Pfam" id="PF10049">
    <property type="entry name" value="DUF2283"/>
    <property type="match status" value="1"/>
</dbReference>
<evidence type="ECO:0000313" key="1">
    <source>
        <dbReference type="EMBL" id="HGQ36217.1"/>
    </source>
</evidence>
<comment type="caution">
    <text evidence="2">The sequence shown here is derived from an EMBL/GenBank/DDBJ whole genome shotgun (WGS) entry which is preliminary data.</text>
</comment>
<gene>
    <name evidence="2" type="ORF">ENU08_08065</name>
    <name evidence="1" type="ORF">ENU41_06025</name>
</gene>
<reference evidence="2" key="1">
    <citation type="journal article" date="2020" name="mSystems">
        <title>Genome- and Community-Level Interaction Insights into Carbon Utilization and Element Cycling Functions of Hydrothermarchaeota in Hydrothermal Sediment.</title>
        <authorList>
            <person name="Zhou Z."/>
            <person name="Liu Y."/>
            <person name="Xu W."/>
            <person name="Pan J."/>
            <person name="Luo Z.H."/>
            <person name="Li M."/>
        </authorList>
    </citation>
    <scope>NUCLEOTIDE SEQUENCE [LARGE SCALE GENOMIC DNA]</scope>
    <source>
        <strain evidence="2">SpSt-637</strain>
        <strain evidence="1">SpSt-667</strain>
    </source>
</reference>
<sequence>MEEQDTYINQQIKKVVVDLGKLEKAIVIYDQLTDTLHINLADEEAEETLLLENGIIVRIKNGSLVGLSIQGVSKQS</sequence>
<dbReference type="InterPro" id="IPR019270">
    <property type="entry name" value="DUF2283"/>
</dbReference>
<dbReference type="EMBL" id="DTCK01000039">
    <property type="protein sequence ID" value="HGQ36217.1"/>
    <property type="molecule type" value="Genomic_DNA"/>
</dbReference>
<dbReference type="EMBL" id="DTBD01000073">
    <property type="protein sequence ID" value="HGQ65182.1"/>
    <property type="molecule type" value="Genomic_DNA"/>
</dbReference>
<name>A0A7C4NMU2_9CREN</name>
<accession>A0A7C4NMU2</accession>
<dbReference type="AlphaFoldDB" id="A0A7C4NMU2"/>
<protein>
    <submittedName>
        <fullName evidence="2">DUF2283 domain-containing protein</fullName>
    </submittedName>
</protein>
<organism evidence="2">
    <name type="scientific">Ignisphaera aggregans</name>
    <dbReference type="NCBI Taxonomy" id="334771"/>
    <lineage>
        <taxon>Archaea</taxon>
        <taxon>Thermoproteota</taxon>
        <taxon>Thermoprotei</taxon>
        <taxon>Desulfurococcales</taxon>
        <taxon>Desulfurococcaceae</taxon>
        <taxon>Ignisphaera</taxon>
    </lineage>
</organism>